<evidence type="ECO:0000256" key="1">
    <source>
        <dbReference type="SAM" id="MobiDB-lite"/>
    </source>
</evidence>
<feature type="compositionally biased region" description="Low complexity" evidence="1">
    <location>
        <begin position="51"/>
        <end position="69"/>
    </location>
</feature>
<keyword evidence="4" id="KW-1185">Reference proteome</keyword>
<sequence length="110" mass="10823">MDVKRPWIVASATLALAGFGTAVAVADSGGEVNDPRPAPVVQIADEQPLIPVDGSPESPDSPGESPVDSANSPNGTVTSPDRGEDSPNGSVSSPDGSADSPNSSPDGSAD</sequence>
<feature type="region of interest" description="Disordered" evidence="1">
    <location>
        <begin position="45"/>
        <end position="110"/>
    </location>
</feature>
<comment type="caution">
    <text evidence="3">The sequence shown here is derived from an EMBL/GenBank/DDBJ whole genome shotgun (WGS) entry which is preliminary data.</text>
</comment>
<organism evidence="3 4">
    <name type="scientific">Saccharopolyspora cebuensis</name>
    <dbReference type="NCBI Taxonomy" id="418759"/>
    <lineage>
        <taxon>Bacteria</taxon>
        <taxon>Bacillati</taxon>
        <taxon>Actinomycetota</taxon>
        <taxon>Actinomycetes</taxon>
        <taxon>Pseudonocardiales</taxon>
        <taxon>Pseudonocardiaceae</taxon>
        <taxon>Saccharopolyspora</taxon>
    </lineage>
</organism>
<feature type="chain" id="PRO_5046947842" description="Small secreted hydrophilic protein" evidence="2">
    <location>
        <begin position="27"/>
        <end position="110"/>
    </location>
</feature>
<keyword evidence="2" id="KW-0732">Signal</keyword>
<proteinExistence type="predicted"/>
<name>A0ABV4CCM9_9PSEU</name>
<feature type="compositionally biased region" description="Polar residues" evidence="1">
    <location>
        <begin position="70"/>
        <end position="79"/>
    </location>
</feature>
<dbReference type="EMBL" id="JBGEHV010000006">
    <property type="protein sequence ID" value="MEY8038860.1"/>
    <property type="molecule type" value="Genomic_DNA"/>
</dbReference>
<evidence type="ECO:0000313" key="3">
    <source>
        <dbReference type="EMBL" id="MEY8038860.1"/>
    </source>
</evidence>
<dbReference type="Proteomes" id="UP001564626">
    <property type="component" value="Unassembled WGS sequence"/>
</dbReference>
<gene>
    <name evidence="3" type="ORF">AB8O55_05585</name>
</gene>
<evidence type="ECO:0000256" key="2">
    <source>
        <dbReference type="SAM" id="SignalP"/>
    </source>
</evidence>
<protein>
    <recommendedName>
        <fullName evidence="5">Small secreted hydrophilic protein</fullName>
    </recommendedName>
</protein>
<evidence type="ECO:0008006" key="5">
    <source>
        <dbReference type="Google" id="ProtNLM"/>
    </source>
</evidence>
<reference evidence="3 4" key="1">
    <citation type="submission" date="2024-08" db="EMBL/GenBank/DDBJ databases">
        <title>Genome mining of Saccharopolyspora cebuensis PGLac3 from Nigerian medicinal plant.</title>
        <authorList>
            <person name="Ezeobiora C.E."/>
            <person name="Igbokwe N.H."/>
            <person name="Amin D.H."/>
            <person name="Mendie U.E."/>
        </authorList>
    </citation>
    <scope>NUCLEOTIDE SEQUENCE [LARGE SCALE GENOMIC DNA]</scope>
    <source>
        <strain evidence="3 4">PGLac3</strain>
    </source>
</reference>
<feature type="signal peptide" evidence="2">
    <location>
        <begin position="1"/>
        <end position="26"/>
    </location>
</feature>
<dbReference type="RefSeq" id="WP_345367810.1">
    <property type="nucleotide sequence ID" value="NZ_BAABII010000019.1"/>
</dbReference>
<feature type="compositionally biased region" description="Polar residues" evidence="1">
    <location>
        <begin position="87"/>
        <end position="110"/>
    </location>
</feature>
<accession>A0ABV4CCM9</accession>
<evidence type="ECO:0000313" key="4">
    <source>
        <dbReference type="Proteomes" id="UP001564626"/>
    </source>
</evidence>